<evidence type="ECO:0000313" key="2">
    <source>
        <dbReference type="Proteomes" id="UP001458880"/>
    </source>
</evidence>
<sequence length="144" mass="16790">MKETLLPTVTFHGTFTSKQRAPRKYDIKVCAKGRHRYNATVMIISSRDNTTTKRTMMTGSFARLPRKRNCQPTHLLRASRARYERDSWLGTASCSFKRGREVTQQHLDKTVGTLRRRVLCRIVSKRRRGGGTYRDGCRREVGWR</sequence>
<reference evidence="1 2" key="1">
    <citation type="journal article" date="2024" name="BMC Genomics">
        <title>De novo assembly and annotation of Popillia japonica's genome with initial clues to its potential as an invasive pest.</title>
        <authorList>
            <person name="Cucini C."/>
            <person name="Boschi S."/>
            <person name="Funari R."/>
            <person name="Cardaioli E."/>
            <person name="Iannotti N."/>
            <person name="Marturano G."/>
            <person name="Paoli F."/>
            <person name="Bruttini M."/>
            <person name="Carapelli A."/>
            <person name="Frati F."/>
            <person name="Nardi F."/>
        </authorList>
    </citation>
    <scope>NUCLEOTIDE SEQUENCE [LARGE SCALE GENOMIC DNA]</scope>
    <source>
        <strain evidence="1">DMR45628</strain>
    </source>
</reference>
<dbReference type="Proteomes" id="UP001458880">
    <property type="component" value="Unassembled WGS sequence"/>
</dbReference>
<gene>
    <name evidence="1" type="ORF">QE152_g27219</name>
</gene>
<dbReference type="EMBL" id="JASPKY010000330">
    <property type="protein sequence ID" value="KAK9708407.1"/>
    <property type="molecule type" value="Genomic_DNA"/>
</dbReference>
<proteinExistence type="predicted"/>
<accession>A0AAW1JU07</accession>
<evidence type="ECO:0000313" key="1">
    <source>
        <dbReference type="EMBL" id="KAK9708407.1"/>
    </source>
</evidence>
<dbReference type="AlphaFoldDB" id="A0AAW1JU07"/>
<organism evidence="1 2">
    <name type="scientific">Popillia japonica</name>
    <name type="common">Japanese beetle</name>
    <dbReference type="NCBI Taxonomy" id="7064"/>
    <lineage>
        <taxon>Eukaryota</taxon>
        <taxon>Metazoa</taxon>
        <taxon>Ecdysozoa</taxon>
        <taxon>Arthropoda</taxon>
        <taxon>Hexapoda</taxon>
        <taxon>Insecta</taxon>
        <taxon>Pterygota</taxon>
        <taxon>Neoptera</taxon>
        <taxon>Endopterygota</taxon>
        <taxon>Coleoptera</taxon>
        <taxon>Polyphaga</taxon>
        <taxon>Scarabaeiformia</taxon>
        <taxon>Scarabaeidae</taxon>
        <taxon>Rutelinae</taxon>
        <taxon>Popillia</taxon>
    </lineage>
</organism>
<name>A0AAW1JU07_POPJA</name>
<comment type="caution">
    <text evidence="1">The sequence shown here is derived from an EMBL/GenBank/DDBJ whole genome shotgun (WGS) entry which is preliminary data.</text>
</comment>
<keyword evidence="2" id="KW-1185">Reference proteome</keyword>
<protein>
    <submittedName>
        <fullName evidence="1">Uncharacterized protein</fullName>
    </submittedName>
</protein>